<dbReference type="AlphaFoldDB" id="A0A5J9VFS4"/>
<feature type="non-terminal residue" evidence="1">
    <location>
        <position position="1"/>
    </location>
</feature>
<protein>
    <submittedName>
        <fullName evidence="1">Uncharacterized protein</fullName>
    </submittedName>
</protein>
<reference evidence="1 2" key="1">
    <citation type="journal article" date="2019" name="Sci. Rep.">
        <title>A high-quality genome of Eragrostis curvula grass provides insights into Poaceae evolution and supports new strategies to enhance forage quality.</title>
        <authorList>
            <person name="Carballo J."/>
            <person name="Santos B.A.C.M."/>
            <person name="Zappacosta D."/>
            <person name="Garbus I."/>
            <person name="Selva J.P."/>
            <person name="Gallo C.A."/>
            <person name="Diaz A."/>
            <person name="Albertini E."/>
            <person name="Caccamo M."/>
            <person name="Echenique V."/>
        </authorList>
    </citation>
    <scope>NUCLEOTIDE SEQUENCE [LARGE SCALE GENOMIC DNA]</scope>
    <source>
        <strain evidence="2">cv. Victoria</strain>
        <tissue evidence="1">Leaf</tissue>
    </source>
</reference>
<evidence type="ECO:0000313" key="1">
    <source>
        <dbReference type="EMBL" id="TVU34815.1"/>
    </source>
</evidence>
<comment type="caution">
    <text evidence="1">The sequence shown here is derived from an EMBL/GenBank/DDBJ whole genome shotgun (WGS) entry which is preliminary data.</text>
</comment>
<dbReference type="Gramene" id="TVU34815">
    <property type="protein sequence ID" value="TVU34815"/>
    <property type="gene ID" value="EJB05_16667"/>
</dbReference>
<organism evidence="1 2">
    <name type="scientific">Eragrostis curvula</name>
    <name type="common">weeping love grass</name>
    <dbReference type="NCBI Taxonomy" id="38414"/>
    <lineage>
        <taxon>Eukaryota</taxon>
        <taxon>Viridiplantae</taxon>
        <taxon>Streptophyta</taxon>
        <taxon>Embryophyta</taxon>
        <taxon>Tracheophyta</taxon>
        <taxon>Spermatophyta</taxon>
        <taxon>Magnoliopsida</taxon>
        <taxon>Liliopsida</taxon>
        <taxon>Poales</taxon>
        <taxon>Poaceae</taxon>
        <taxon>PACMAD clade</taxon>
        <taxon>Chloridoideae</taxon>
        <taxon>Eragrostideae</taxon>
        <taxon>Eragrostidinae</taxon>
        <taxon>Eragrostis</taxon>
    </lineage>
</organism>
<evidence type="ECO:0000313" key="2">
    <source>
        <dbReference type="Proteomes" id="UP000324897"/>
    </source>
</evidence>
<dbReference type="EMBL" id="RWGY01000009">
    <property type="protein sequence ID" value="TVU34815.1"/>
    <property type="molecule type" value="Genomic_DNA"/>
</dbReference>
<accession>A0A5J9VFS4</accession>
<dbReference type="Proteomes" id="UP000324897">
    <property type="component" value="Unassembled WGS sequence"/>
</dbReference>
<name>A0A5J9VFS4_9POAL</name>
<sequence>MAPKSCCTSAGTATTQNLFSFFSDRQVHSVICVYSQLLEELPIGSAKRRLDDTLGIKISLHLLQVWLLKSAILNNLINQSVSNKVQIVMDLQSERELMPTIIRSSTGSTRHS</sequence>
<gene>
    <name evidence="1" type="ORF">EJB05_16667</name>
</gene>
<proteinExistence type="predicted"/>
<keyword evidence="2" id="KW-1185">Reference proteome</keyword>